<reference evidence="1 2" key="2">
    <citation type="journal article" date="2022" name="Mol. Ecol. Resour.">
        <title>The genomes of chicory, endive, great burdock and yacon provide insights into Asteraceae paleo-polyploidization history and plant inulin production.</title>
        <authorList>
            <person name="Fan W."/>
            <person name="Wang S."/>
            <person name="Wang H."/>
            <person name="Wang A."/>
            <person name="Jiang F."/>
            <person name="Liu H."/>
            <person name="Zhao H."/>
            <person name="Xu D."/>
            <person name="Zhang Y."/>
        </authorList>
    </citation>
    <scope>NUCLEOTIDE SEQUENCE [LARGE SCALE GENOMIC DNA]</scope>
    <source>
        <strain evidence="2">cv. Niubang</strain>
    </source>
</reference>
<comment type="caution">
    <text evidence="1">The sequence shown here is derived from an EMBL/GenBank/DDBJ whole genome shotgun (WGS) entry which is preliminary data.</text>
</comment>
<evidence type="ECO:0000313" key="2">
    <source>
        <dbReference type="Proteomes" id="UP001055879"/>
    </source>
</evidence>
<gene>
    <name evidence="1" type="ORF">L6452_14556</name>
</gene>
<sequence>MSGRFWFYYIHGENDIYALARLRKRTIFIGLMKRTILRSLPQAAGCVAQVRIPSSPNRLFSHRSKSPLLQQDVQPRSEAQPLVVNEDFLEIDDLIGPKPSINNSERLGFLDFDSFSEFDLYLDSTRFAEMGSFGTQQLQLQAIYLEPSSGNGSIFKTI</sequence>
<keyword evidence="2" id="KW-1185">Reference proteome</keyword>
<dbReference type="Proteomes" id="UP001055879">
    <property type="component" value="Linkage Group LG04"/>
</dbReference>
<proteinExistence type="predicted"/>
<reference evidence="2" key="1">
    <citation type="journal article" date="2022" name="Mol. Ecol. Resour.">
        <title>The genomes of chicory, endive, great burdock and yacon provide insights into Asteraceae palaeo-polyploidization history and plant inulin production.</title>
        <authorList>
            <person name="Fan W."/>
            <person name="Wang S."/>
            <person name="Wang H."/>
            <person name="Wang A."/>
            <person name="Jiang F."/>
            <person name="Liu H."/>
            <person name="Zhao H."/>
            <person name="Xu D."/>
            <person name="Zhang Y."/>
        </authorList>
    </citation>
    <scope>NUCLEOTIDE SEQUENCE [LARGE SCALE GENOMIC DNA]</scope>
    <source>
        <strain evidence="2">cv. Niubang</strain>
    </source>
</reference>
<protein>
    <submittedName>
        <fullName evidence="1">Uncharacterized protein</fullName>
    </submittedName>
</protein>
<organism evidence="1 2">
    <name type="scientific">Arctium lappa</name>
    <name type="common">Greater burdock</name>
    <name type="synonym">Lappa major</name>
    <dbReference type="NCBI Taxonomy" id="4217"/>
    <lineage>
        <taxon>Eukaryota</taxon>
        <taxon>Viridiplantae</taxon>
        <taxon>Streptophyta</taxon>
        <taxon>Embryophyta</taxon>
        <taxon>Tracheophyta</taxon>
        <taxon>Spermatophyta</taxon>
        <taxon>Magnoliopsida</taxon>
        <taxon>eudicotyledons</taxon>
        <taxon>Gunneridae</taxon>
        <taxon>Pentapetalae</taxon>
        <taxon>asterids</taxon>
        <taxon>campanulids</taxon>
        <taxon>Asterales</taxon>
        <taxon>Asteraceae</taxon>
        <taxon>Carduoideae</taxon>
        <taxon>Cardueae</taxon>
        <taxon>Arctiinae</taxon>
        <taxon>Arctium</taxon>
    </lineage>
</organism>
<dbReference type="EMBL" id="CM042050">
    <property type="protein sequence ID" value="KAI3735069.1"/>
    <property type="molecule type" value="Genomic_DNA"/>
</dbReference>
<evidence type="ECO:0000313" key="1">
    <source>
        <dbReference type="EMBL" id="KAI3735069.1"/>
    </source>
</evidence>
<name>A0ACB9CLC4_ARCLA</name>
<accession>A0ACB9CLC4</accession>